<evidence type="ECO:0000256" key="8">
    <source>
        <dbReference type="SAM" id="MobiDB-lite"/>
    </source>
</evidence>
<name>A0A1Y1HUE9_KLENI</name>
<comment type="cofactor">
    <cofactor evidence="1">
        <name>FAD</name>
        <dbReference type="ChEBI" id="CHEBI:57692"/>
    </cofactor>
</comment>
<dbReference type="InterPro" id="IPR027477">
    <property type="entry name" value="Succ_DH/fumarate_Rdtase_cat_sf"/>
</dbReference>
<reference evidence="11 12" key="1">
    <citation type="journal article" date="2014" name="Nat. Commun.">
        <title>Klebsormidium flaccidum genome reveals primary factors for plant terrestrial adaptation.</title>
        <authorList>
            <person name="Hori K."/>
            <person name="Maruyama F."/>
            <person name="Fujisawa T."/>
            <person name="Togashi T."/>
            <person name="Yamamoto N."/>
            <person name="Seo M."/>
            <person name="Sato S."/>
            <person name="Yamada T."/>
            <person name="Mori H."/>
            <person name="Tajima N."/>
            <person name="Moriyama T."/>
            <person name="Ikeuchi M."/>
            <person name="Watanabe M."/>
            <person name="Wada H."/>
            <person name="Kobayashi K."/>
            <person name="Saito M."/>
            <person name="Masuda T."/>
            <person name="Sasaki-Sekimoto Y."/>
            <person name="Mashiguchi K."/>
            <person name="Awai K."/>
            <person name="Shimojima M."/>
            <person name="Masuda S."/>
            <person name="Iwai M."/>
            <person name="Nobusawa T."/>
            <person name="Narise T."/>
            <person name="Kondo S."/>
            <person name="Saito H."/>
            <person name="Sato R."/>
            <person name="Murakawa M."/>
            <person name="Ihara Y."/>
            <person name="Oshima-Yamada Y."/>
            <person name="Ohtaka K."/>
            <person name="Satoh M."/>
            <person name="Sonobe K."/>
            <person name="Ishii M."/>
            <person name="Ohtani R."/>
            <person name="Kanamori-Sato M."/>
            <person name="Honoki R."/>
            <person name="Miyazaki D."/>
            <person name="Mochizuki H."/>
            <person name="Umetsu J."/>
            <person name="Higashi K."/>
            <person name="Shibata D."/>
            <person name="Kamiya Y."/>
            <person name="Sato N."/>
            <person name="Nakamura Y."/>
            <person name="Tabata S."/>
            <person name="Ida S."/>
            <person name="Kurokawa K."/>
            <person name="Ohta H."/>
        </authorList>
    </citation>
    <scope>NUCLEOTIDE SEQUENCE [LARGE SCALE GENOMIC DNA]</scope>
    <source>
        <strain evidence="11 12">NIES-2285</strain>
    </source>
</reference>
<feature type="signal peptide" evidence="9">
    <location>
        <begin position="1"/>
        <end position="33"/>
    </location>
</feature>
<evidence type="ECO:0000313" key="11">
    <source>
        <dbReference type="EMBL" id="GAQ80621.1"/>
    </source>
</evidence>
<dbReference type="Proteomes" id="UP000054558">
    <property type="component" value="Unassembled WGS sequence"/>
</dbReference>
<keyword evidence="3" id="KW-0274">FAD</keyword>
<keyword evidence="9" id="KW-0732">Signal</keyword>
<organism evidence="11 12">
    <name type="scientific">Klebsormidium nitens</name>
    <name type="common">Green alga</name>
    <name type="synonym">Ulothrix nitens</name>
    <dbReference type="NCBI Taxonomy" id="105231"/>
    <lineage>
        <taxon>Eukaryota</taxon>
        <taxon>Viridiplantae</taxon>
        <taxon>Streptophyta</taxon>
        <taxon>Klebsormidiophyceae</taxon>
        <taxon>Klebsormidiales</taxon>
        <taxon>Klebsormidiaceae</taxon>
        <taxon>Klebsormidium</taxon>
    </lineage>
</organism>
<evidence type="ECO:0000256" key="3">
    <source>
        <dbReference type="ARBA" id="ARBA00022827"/>
    </source>
</evidence>
<evidence type="ECO:0000256" key="2">
    <source>
        <dbReference type="ARBA" id="ARBA00022630"/>
    </source>
</evidence>
<evidence type="ECO:0000256" key="1">
    <source>
        <dbReference type="ARBA" id="ARBA00001974"/>
    </source>
</evidence>
<feature type="region of interest" description="Disordered" evidence="8">
    <location>
        <begin position="522"/>
        <end position="544"/>
    </location>
</feature>
<dbReference type="AlphaFoldDB" id="A0A1Y1HUE9"/>
<keyword evidence="4" id="KW-0560">Oxidoreductase</keyword>
<dbReference type="GO" id="GO:0005737">
    <property type="term" value="C:cytoplasm"/>
    <property type="evidence" value="ECO:0000318"/>
    <property type="project" value="GO_Central"/>
</dbReference>
<dbReference type="InterPro" id="IPR010960">
    <property type="entry name" value="Flavocytochrome_c"/>
</dbReference>
<dbReference type="OrthoDB" id="10254877at2759"/>
<dbReference type="FunFam" id="3.90.700.10:FF:000007">
    <property type="entry name" value="NADH-dependent fumarate reductase"/>
    <property type="match status" value="1"/>
</dbReference>
<dbReference type="PANTHER" id="PTHR43400">
    <property type="entry name" value="FUMARATE REDUCTASE"/>
    <property type="match status" value="1"/>
</dbReference>
<feature type="compositionally biased region" description="Polar residues" evidence="8">
    <location>
        <begin position="526"/>
        <end position="544"/>
    </location>
</feature>
<dbReference type="GO" id="GO:0016156">
    <property type="term" value="F:fumarate reductase (NADH) activity"/>
    <property type="evidence" value="ECO:0000318"/>
    <property type="project" value="GO_Central"/>
</dbReference>
<feature type="chain" id="PRO_5012733878" description="fumarate reductase (NADH)" evidence="9">
    <location>
        <begin position="34"/>
        <end position="544"/>
    </location>
</feature>
<dbReference type="GO" id="GO:0010181">
    <property type="term" value="F:FMN binding"/>
    <property type="evidence" value="ECO:0007669"/>
    <property type="project" value="InterPro"/>
</dbReference>
<dbReference type="SUPFAM" id="SSF51905">
    <property type="entry name" value="FAD/NAD(P)-binding domain"/>
    <property type="match status" value="1"/>
</dbReference>
<dbReference type="SUPFAM" id="SSF56425">
    <property type="entry name" value="Succinate dehydrogenase/fumarate reductase flavoprotein, catalytic domain"/>
    <property type="match status" value="1"/>
</dbReference>
<comment type="catalytic activity">
    <reaction evidence="5">
        <text>succinate + NAD(+) = fumarate + NADH + H(+)</text>
        <dbReference type="Rhea" id="RHEA:18281"/>
        <dbReference type="ChEBI" id="CHEBI:15378"/>
        <dbReference type="ChEBI" id="CHEBI:29806"/>
        <dbReference type="ChEBI" id="CHEBI:30031"/>
        <dbReference type="ChEBI" id="CHEBI:57540"/>
        <dbReference type="ChEBI" id="CHEBI:57945"/>
        <dbReference type="EC" id="1.3.1.6"/>
    </reaction>
</comment>
<dbReference type="EC" id="1.3.1.6" evidence="6"/>
<evidence type="ECO:0000256" key="4">
    <source>
        <dbReference type="ARBA" id="ARBA00023002"/>
    </source>
</evidence>
<accession>A0A1Y1HUE9</accession>
<evidence type="ECO:0000313" key="12">
    <source>
        <dbReference type="Proteomes" id="UP000054558"/>
    </source>
</evidence>
<evidence type="ECO:0000256" key="9">
    <source>
        <dbReference type="SAM" id="SignalP"/>
    </source>
</evidence>
<feature type="domain" description="FAD-dependent oxidoreductase 2 FAD-binding" evidence="10">
    <location>
        <begin position="50"/>
        <end position="508"/>
    </location>
</feature>
<dbReference type="STRING" id="105231.A0A1Y1HUE9"/>
<dbReference type="NCBIfam" id="TIGR01813">
    <property type="entry name" value="flavo_cyto_c"/>
    <property type="match status" value="1"/>
</dbReference>
<dbReference type="Pfam" id="PF00890">
    <property type="entry name" value="FAD_binding_2"/>
    <property type="match status" value="1"/>
</dbReference>
<evidence type="ECO:0000256" key="5">
    <source>
        <dbReference type="ARBA" id="ARBA00050832"/>
    </source>
</evidence>
<evidence type="ECO:0000259" key="10">
    <source>
        <dbReference type="Pfam" id="PF00890"/>
    </source>
</evidence>
<dbReference type="Gene3D" id="3.50.50.60">
    <property type="entry name" value="FAD/NAD(P)-binding domain"/>
    <property type="match status" value="1"/>
</dbReference>
<dbReference type="Gene3D" id="3.90.700.10">
    <property type="entry name" value="Succinate dehydrogenase/fumarate reductase flavoprotein, catalytic domain"/>
    <property type="match status" value="1"/>
</dbReference>
<evidence type="ECO:0000256" key="6">
    <source>
        <dbReference type="ARBA" id="ARBA00067004"/>
    </source>
</evidence>
<proteinExistence type="predicted"/>
<keyword evidence="12" id="KW-1185">Reference proteome</keyword>
<dbReference type="InterPro" id="IPR003953">
    <property type="entry name" value="FAD-dep_OxRdtase_2_FAD-bd"/>
</dbReference>
<keyword evidence="2" id="KW-0285">Flavoprotein</keyword>
<protein>
    <recommendedName>
        <fullName evidence="6">fumarate reductase (NADH)</fullName>
        <ecNumber evidence="6">1.3.1.6</ecNumber>
    </recommendedName>
    <alternativeName>
        <fullName evidence="7">NADH-dependent fumarate reductase</fullName>
    </alternativeName>
</protein>
<dbReference type="PANTHER" id="PTHR43400:SF7">
    <property type="entry name" value="FAD-DEPENDENT OXIDOREDUCTASE 2 FAD BINDING DOMAIN-CONTAINING PROTEIN"/>
    <property type="match status" value="1"/>
</dbReference>
<gene>
    <name evidence="11" type="ORF">KFL_000580150</name>
</gene>
<dbReference type="InterPro" id="IPR050315">
    <property type="entry name" value="FAD-oxidoreductase_2"/>
</dbReference>
<dbReference type="EMBL" id="DF237007">
    <property type="protein sequence ID" value="GAQ80621.1"/>
    <property type="molecule type" value="Genomic_DNA"/>
</dbReference>
<evidence type="ECO:0000256" key="7">
    <source>
        <dbReference type="ARBA" id="ARBA00077246"/>
    </source>
</evidence>
<dbReference type="OMA" id="EDLWVVV"/>
<sequence length="544" mass="57010">MLIFSTGCPRFVKVSVALQLLTSLLSIASKTLACPATGYCTMEAAPESRHVVIVGGGLAGLTAALEVVKNKGRVTIIEKCAKLGGNSAKASSGINGAETAPQNALGIPDSTALFKEDTLRSGKGRCAAELVDVLVNKSAGAIDALQSLGIDLSNIAQCGGHSRPRTHRAAATAKATNIGGVIMHTLIDHLHSLPPSAVQVLTNTRALELLQDSRTGRVKGVRCRVGDGSGEGDRAVEADAVVLATGGYSADREGLLQKHVPGVSRLATTNGAWATGDGVKLGLAIGAGSVDLDQVQLHPTGLVDPKDPTNPTKFLAPEALRAIGGILLNQKGERFVDELSTRDVVAQAILEHCQPLQLEGATKRAAEEATLAPVTAFLVLNDESVERFGRSVAEFYMKMGFMQKFATEEELCDHWRLPVAHVARTLDEYGRVEHDAFGKPSAPVLFRLDQSLYTCLVTPSLHYTMGGLKIDTGGRVLTQAGDVIPGLWAAGEVTGGVHGANRLAGNSLLECMVFGKLVGEGASDPSAEQQPSPVPSSERQTQFA</sequence>
<dbReference type="InterPro" id="IPR036188">
    <property type="entry name" value="FAD/NAD-bd_sf"/>
</dbReference>